<name>A0A834IQB5_RHYFE</name>
<proteinExistence type="predicted"/>
<dbReference type="Proteomes" id="UP000625711">
    <property type="component" value="Unassembled WGS sequence"/>
</dbReference>
<gene>
    <name evidence="1" type="ORF">GWI33_004283</name>
</gene>
<keyword evidence="2" id="KW-1185">Reference proteome</keyword>
<sequence>MLAAGVRSFYVVEDRLRVRNGRWGTKETIVWWDHGGGCGPSVKGDNFHSLILRNSETRPMWLLLALVCAGTVQWERGGRLRSVSCSWNIFLSSEPFIIS</sequence>
<evidence type="ECO:0000313" key="1">
    <source>
        <dbReference type="EMBL" id="KAF7281768.1"/>
    </source>
</evidence>
<accession>A0A834IQB5</accession>
<organism evidence="1 2">
    <name type="scientific">Rhynchophorus ferrugineus</name>
    <name type="common">Red palm weevil</name>
    <name type="synonym">Curculio ferrugineus</name>
    <dbReference type="NCBI Taxonomy" id="354439"/>
    <lineage>
        <taxon>Eukaryota</taxon>
        <taxon>Metazoa</taxon>
        <taxon>Ecdysozoa</taxon>
        <taxon>Arthropoda</taxon>
        <taxon>Hexapoda</taxon>
        <taxon>Insecta</taxon>
        <taxon>Pterygota</taxon>
        <taxon>Neoptera</taxon>
        <taxon>Endopterygota</taxon>
        <taxon>Coleoptera</taxon>
        <taxon>Polyphaga</taxon>
        <taxon>Cucujiformia</taxon>
        <taxon>Curculionidae</taxon>
        <taxon>Dryophthorinae</taxon>
        <taxon>Rhynchophorus</taxon>
    </lineage>
</organism>
<evidence type="ECO:0000313" key="2">
    <source>
        <dbReference type="Proteomes" id="UP000625711"/>
    </source>
</evidence>
<reference evidence="1" key="1">
    <citation type="submission" date="2020-08" db="EMBL/GenBank/DDBJ databases">
        <title>Genome sequencing and assembly of the red palm weevil Rhynchophorus ferrugineus.</title>
        <authorList>
            <person name="Dias G.B."/>
            <person name="Bergman C.M."/>
            <person name="Manee M."/>
        </authorList>
    </citation>
    <scope>NUCLEOTIDE SEQUENCE</scope>
    <source>
        <strain evidence="1">AA-2017</strain>
        <tissue evidence="1">Whole larva</tissue>
    </source>
</reference>
<dbReference type="AlphaFoldDB" id="A0A834IQB5"/>
<protein>
    <submittedName>
        <fullName evidence="1">Uncharacterized protein</fullName>
    </submittedName>
</protein>
<dbReference type="EMBL" id="JAACXV010000224">
    <property type="protein sequence ID" value="KAF7281768.1"/>
    <property type="molecule type" value="Genomic_DNA"/>
</dbReference>
<comment type="caution">
    <text evidence="1">The sequence shown here is derived from an EMBL/GenBank/DDBJ whole genome shotgun (WGS) entry which is preliminary data.</text>
</comment>